<dbReference type="SUPFAM" id="SSF51998">
    <property type="entry name" value="PFL-like glycyl radical enzymes"/>
    <property type="match status" value="1"/>
</dbReference>
<evidence type="ECO:0000256" key="7">
    <source>
        <dbReference type="ARBA" id="ARBA00022741"/>
    </source>
</evidence>
<evidence type="ECO:0000256" key="9">
    <source>
        <dbReference type="ARBA" id="ARBA00023285"/>
    </source>
</evidence>
<evidence type="ECO:0000256" key="2">
    <source>
        <dbReference type="ARBA" id="ARBA00007405"/>
    </source>
</evidence>
<evidence type="ECO:0000256" key="11">
    <source>
        <dbReference type="ARBA" id="ARBA00033050"/>
    </source>
</evidence>
<evidence type="ECO:0000313" key="16">
    <source>
        <dbReference type="EMBL" id="NMF00026.1"/>
    </source>
</evidence>
<organism evidence="16 17">
    <name type="scientific">Aneurinibacillus aneurinilyticus</name>
    <name type="common">Bacillus aneurinolyticus</name>
    <dbReference type="NCBI Taxonomy" id="1391"/>
    <lineage>
        <taxon>Bacteria</taxon>
        <taxon>Bacillati</taxon>
        <taxon>Bacillota</taxon>
        <taxon>Bacilli</taxon>
        <taxon>Bacillales</taxon>
        <taxon>Paenibacillaceae</taxon>
        <taxon>Aneurinibacillus group</taxon>
        <taxon>Aneurinibacillus</taxon>
    </lineage>
</organism>
<feature type="domain" description="Ribonucleotide reductase large subunit C-terminal" evidence="14">
    <location>
        <begin position="20"/>
        <end position="309"/>
    </location>
</feature>
<sequence length="507" mass="56003">MRNRYRRNTTGAEQGLPAWGVCTLTNINLSKFTKEKRHEKSNIPYGIDVDWDALANIVHIGVRFLDNVIDATPYHFAENEANQKNERRIGLGTMGLAELMIKLGIRYGSPESLEFIDRLYKFIAVEAYKASIDLAEEKGAFPAFDFHKHQFNAEAGVETFAGRVIREITEENGESAYLRKFERTGIRNVTILTQAPTGSTGTMVNTSTGIEPFYAFKFIRESRVGTDVQYVGIAQEWLEAHPGEELPDYFVGAMDLTAEEHVRVQAAIQKWVDSSISKTANASADFTVENTAKLYELAFELGCKGVTIYRDGSRQTQVLHTEKDEEKAEETSTESVKPQFNKRPQVLRGQTFKTPTPFGKAYVTINENEAKEIEEVFVNLGKTGADIGVIADGLAIALTLALSPRLSALSPAEKLAWITKKYRRMSGATPIGFGPNKVESLPDAIGKVFEQYADSGVEAIVEEYDTTPEPSPVKAVNLDICSACGAATLVKEEGCSHCINCGYSKCS</sequence>
<evidence type="ECO:0000256" key="12">
    <source>
        <dbReference type="ARBA" id="ARBA00047754"/>
    </source>
</evidence>
<evidence type="ECO:0000259" key="15">
    <source>
        <dbReference type="Pfam" id="PF12637"/>
    </source>
</evidence>
<proteinExistence type="inferred from homology"/>
<keyword evidence="7" id="KW-0547">Nucleotide-binding</keyword>
<protein>
    <recommendedName>
        <fullName evidence="4">Vitamin B12-dependent ribonucleotide reductase</fullName>
        <ecNumber evidence="3">1.17.4.1</ecNumber>
    </recommendedName>
    <alternativeName>
        <fullName evidence="11">Ribonucleoside-diphosphate reductase NrdJ</fullName>
    </alternativeName>
</protein>
<dbReference type="Pfam" id="PF12637">
    <property type="entry name" value="TSCPD"/>
    <property type="match status" value="1"/>
</dbReference>
<keyword evidence="8" id="KW-0560">Oxidoreductase</keyword>
<evidence type="ECO:0000256" key="8">
    <source>
        <dbReference type="ARBA" id="ARBA00023002"/>
    </source>
</evidence>
<comment type="function">
    <text evidence="10">Catalyzes the reduction of ribonucleotides to deoxyribonucleotides. May function to provide a pool of deoxyribonucleotide precursors for DNA repair during oxygen limitation and/or for immediate growth after restoration of oxygen.</text>
</comment>
<dbReference type="InterPro" id="IPR000788">
    <property type="entry name" value="RNR_lg_C"/>
</dbReference>
<feature type="compositionally biased region" description="Basic and acidic residues" evidence="13">
    <location>
        <begin position="320"/>
        <end position="330"/>
    </location>
</feature>
<name>A0A848CX26_ANEAE</name>
<evidence type="ECO:0000256" key="4">
    <source>
        <dbReference type="ARBA" id="ARBA00014409"/>
    </source>
</evidence>
<dbReference type="Gene3D" id="3.20.70.20">
    <property type="match status" value="1"/>
</dbReference>
<evidence type="ECO:0000256" key="1">
    <source>
        <dbReference type="ARBA" id="ARBA00001922"/>
    </source>
</evidence>
<evidence type="ECO:0000256" key="13">
    <source>
        <dbReference type="SAM" id="MobiDB-lite"/>
    </source>
</evidence>
<comment type="caution">
    <text evidence="16">The sequence shown here is derived from an EMBL/GenBank/DDBJ whole genome shotgun (WGS) entry which is preliminary data.</text>
</comment>
<dbReference type="GO" id="GO:0004748">
    <property type="term" value="F:ribonucleoside-diphosphate reductase activity, thioredoxin disulfide as acceptor"/>
    <property type="evidence" value="ECO:0007669"/>
    <property type="project" value="UniProtKB-EC"/>
</dbReference>
<dbReference type="PANTHER" id="PTHR43371">
    <property type="entry name" value="VITAMIN B12-DEPENDENT RIBONUCLEOTIDE REDUCTASE"/>
    <property type="match status" value="1"/>
</dbReference>
<dbReference type="PRINTS" id="PR01183">
    <property type="entry name" value="RIBORDTASEM1"/>
</dbReference>
<dbReference type="GO" id="GO:0071897">
    <property type="term" value="P:DNA biosynthetic process"/>
    <property type="evidence" value="ECO:0007669"/>
    <property type="project" value="UniProtKB-KW"/>
</dbReference>
<keyword evidence="6" id="KW-0237">DNA synthesis</keyword>
<comment type="cofactor">
    <cofactor evidence="1">
        <name>adenosylcob(III)alamin</name>
        <dbReference type="ChEBI" id="CHEBI:18408"/>
    </cofactor>
</comment>
<dbReference type="EC" id="1.17.4.1" evidence="3"/>
<evidence type="ECO:0000256" key="5">
    <source>
        <dbReference type="ARBA" id="ARBA00022628"/>
    </source>
</evidence>
<dbReference type="GO" id="GO:0031419">
    <property type="term" value="F:cobalamin binding"/>
    <property type="evidence" value="ECO:0007669"/>
    <property type="project" value="UniProtKB-KW"/>
</dbReference>
<gene>
    <name evidence="16" type="ORF">HF838_17475</name>
</gene>
<evidence type="ECO:0000256" key="10">
    <source>
        <dbReference type="ARBA" id="ARBA00025437"/>
    </source>
</evidence>
<comment type="catalytic activity">
    <reaction evidence="12">
        <text>a 2'-deoxyribonucleoside 5'-diphosphate + [thioredoxin]-disulfide + H2O = a ribonucleoside 5'-diphosphate + [thioredoxin]-dithiol</text>
        <dbReference type="Rhea" id="RHEA:23252"/>
        <dbReference type="Rhea" id="RHEA-COMP:10698"/>
        <dbReference type="Rhea" id="RHEA-COMP:10700"/>
        <dbReference type="ChEBI" id="CHEBI:15377"/>
        <dbReference type="ChEBI" id="CHEBI:29950"/>
        <dbReference type="ChEBI" id="CHEBI:50058"/>
        <dbReference type="ChEBI" id="CHEBI:57930"/>
        <dbReference type="ChEBI" id="CHEBI:73316"/>
        <dbReference type="EC" id="1.17.4.1"/>
    </reaction>
</comment>
<feature type="region of interest" description="Disordered" evidence="13">
    <location>
        <begin position="319"/>
        <end position="341"/>
    </location>
</feature>
<dbReference type="PANTHER" id="PTHR43371:SF1">
    <property type="entry name" value="RIBONUCLEOSIDE-DIPHOSPHATE REDUCTASE"/>
    <property type="match status" value="1"/>
</dbReference>
<keyword evidence="5" id="KW-0846">Cobalamin</keyword>
<dbReference type="GO" id="GO:0000166">
    <property type="term" value="F:nucleotide binding"/>
    <property type="evidence" value="ECO:0007669"/>
    <property type="project" value="UniProtKB-KW"/>
</dbReference>
<keyword evidence="9" id="KW-0170">Cobalt</keyword>
<accession>A0A848CX26</accession>
<evidence type="ECO:0000256" key="6">
    <source>
        <dbReference type="ARBA" id="ARBA00022634"/>
    </source>
</evidence>
<dbReference type="InterPro" id="IPR050862">
    <property type="entry name" value="RdRp_reductase_class-2"/>
</dbReference>
<dbReference type="EMBL" id="JABAGO010000038">
    <property type="protein sequence ID" value="NMF00026.1"/>
    <property type="molecule type" value="Genomic_DNA"/>
</dbReference>
<dbReference type="Proteomes" id="UP000561326">
    <property type="component" value="Unassembled WGS sequence"/>
</dbReference>
<evidence type="ECO:0000256" key="3">
    <source>
        <dbReference type="ARBA" id="ARBA00012274"/>
    </source>
</evidence>
<comment type="similarity">
    <text evidence="2">Belongs to the ribonucleoside diphosphate reductase class-2 family.</text>
</comment>
<evidence type="ECO:0000259" key="14">
    <source>
        <dbReference type="Pfam" id="PF02867"/>
    </source>
</evidence>
<feature type="domain" description="TSCPD" evidence="15">
    <location>
        <begin position="343"/>
        <end position="452"/>
    </location>
</feature>
<evidence type="ECO:0000313" key="17">
    <source>
        <dbReference type="Proteomes" id="UP000561326"/>
    </source>
</evidence>
<dbReference type="Pfam" id="PF02867">
    <property type="entry name" value="Ribonuc_red_lgC"/>
    <property type="match status" value="1"/>
</dbReference>
<dbReference type="InterPro" id="IPR024434">
    <property type="entry name" value="TSCPD_dom"/>
</dbReference>
<dbReference type="AlphaFoldDB" id="A0A848CX26"/>
<reference evidence="16 17" key="1">
    <citation type="submission" date="2020-04" db="EMBL/GenBank/DDBJ databases">
        <authorList>
            <person name="Hitch T.C.A."/>
            <person name="Wylensek D."/>
            <person name="Clavel T."/>
        </authorList>
    </citation>
    <scope>NUCLEOTIDE SEQUENCE [LARGE SCALE GENOMIC DNA]</scope>
    <source>
        <strain evidence="16 17">WB01_D5_05</strain>
    </source>
</reference>